<dbReference type="OrthoDB" id="8786181at2"/>
<dbReference type="EMBL" id="CP024608">
    <property type="protein sequence ID" value="ATQ77871.1"/>
    <property type="molecule type" value="Genomic_DNA"/>
</dbReference>
<protein>
    <submittedName>
        <fullName evidence="1">Uncharacterized protein</fullName>
    </submittedName>
</protein>
<reference evidence="1" key="1">
    <citation type="submission" date="2017-10" db="EMBL/GenBank/DDBJ databases">
        <title>Massilia psychrophilum sp. nov., a novel purple-pigmented bacterium isolated from Tianshan glacier, Xinjiang Municipality, China.</title>
        <authorList>
            <person name="Wang H."/>
        </authorList>
    </citation>
    <scope>NUCLEOTIDE SEQUENCE [LARGE SCALE GENOMIC DNA]</scope>
    <source>
        <strain evidence="1">B2</strain>
    </source>
</reference>
<evidence type="ECO:0000313" key="2">
    <source>
        <dbReference type="Proteomes" id="UP000229897"/>
    </source>
</evidence>
<evidence type="ECO:0000313" key="1">
    <source>
        <dbReference type="EMBL" id="ATQ77871.1"/>
    </source>
</evidence>
<accession>A0A2D2DSB8</accession>
<gene>
    <name evidence="1" type="ORF">CR152_27740</name>
</gene>
<organism evidence="1 2">
    <name type="scientific">Massilia violaceinigra</name>
    <dbReference type="NCBI Taxonomy" id="2045208"/>
    <lineage>
        <taxon>Bacteria</taxon>
        <taxon>Pseudomonadati</taxon>
        <taxon>Pseudomonadota</taxon>
        <taxon>Betaproteobacteria</taxon>
        <taxon>Burkholderiales</taxon>
        <taxon>Oxalobacteraceae</taxon>
        <taxon>Telluria group</taxon>
        <taxon>Massilia</taxon>
    </lineage>
</organism>
<dbReference type="Proteomes" id="UP000229897">
    <property type="component" value="Chromosome"/>
</dbReference>
<keyword evidence="2" id="KW-1185">Reference proteome</keyword>
<dbReference type="KEGG" id="mass:CR152_27740"/>
<proteinExistence type="predicted"/>
<dbReference type="AlphaFoldDB" id="A0A2D2DSB8"/>
<sequence>MNAPIRSQHLAPTSTVTVNGYDHGGIKLNVTIERDASEYYVTRITAADSAIDLFDIFSSTAVCSIAYAIDAHLSDDAASHNATARADRAAHDRAMA</sequence>
<dbReference type="RefSeq" id="WP_099880408.1">
    <property type="nucleotide sequence ID" value="NZ_CP024608.1"/>
</dbReference>
<name>A0A2D2DSB8_9BURK</name>